<keyword evidence="3" id="KW-0472">Membrane</keyword>
<dbReference type="OrthoDB" id="410267at2759"/>
<evidence type="ECO:0000313" key="6">
    <source>
        <dbReference type="Proteomes" id="UP000054350"/>
    </source>
</evidence>
<keyword evidence="4" id="KW-0732">Signal</keyword>
<evidence type="ECO:0008006" key="7">
    <source>
        <dbReference type="Google" id="ProtNLM"/>
    </source>
</evidence>
<feature type="transmembrane region" description="Helical" evidence="3">
    <location>
        <begin position="119"/>
        <end position="140"/>
    </location>
</feature>
<dbReference type="SUPFAM" id="SSF103473">
    <property type="entry name" value="MFS general substrate transporter"/>
    <property type="match status" value="1"/>
</dbReference>
<feature type="transmembrane region" description="Helical" evidence="3">
    <location>
        <begin position="388"/>
        <end position="410"/>
    </location>
</feature>
<evidence type="ECO:0000313" key="5">
    <source>
        <dbReference type="EMBL" id="KNE72012.1"/>
    </source>
</evidence>
<feature type="transmembrane region" description="Helical" evidence="3">
    <location>
        <begin position="261"/>
        <end position="279"/>
    </location>
</feature>
<evidence type="ECO:0000256" key="2">
    <source>
        <dbReference type="ARBA" id="ARBA00006727"/>
    </source>
</evidence>
<dbReference type="EMBL" id="GG745376">
    <property type="protein sequence ID" value="KNE72012.1"/>
    <property type="molecule type" value="Genomic_DNA"/>
</dbReference>
<proteinExistence type="inferred from homology"/>
<dbReference type="GO" id="GO:0022857">
    <property type="term" value="F:transmembrane transporter activity"/>
    <property type="evidence" value="ECO:0007669"/>
    <property type="project" value="InterPro"/>
</dbReference>
<evidence type="ECO:0000256" key="1">
    <source>
        <dbReference type="ARBA" id="ARBA00004141"/>
    </source>
</evidence>
<accession>A0A0L0TB89</accession>
<protein>
    <recommendedName>
        <fullName evidence="7">Major facilitator superfamily (MFS) profile domain-containing protein</fullName>
    </recommendedName>
</protein>
<evidence type="ECO:0000256" key="3">
    <source>
        <dbReference type="SAM" id="Phobius"/>
    </source>
</evidence>
<sequence length="468" mass="49303">MTFFLSLCCLGFSAFAVGPALERHGPRTPAFVGCTLFALGNIISGISCVVKSVPLLYVGSGIVGGIGSGMAYLSLITALQKNFHDKLGLSAGVAVSGFGCGAVLGSFLFTALINATGLPATFFIFAATAFAVQMVCAIVLRFPPPGAAPMALRITPVHTAMDEDKTHLAAAAVDVDDESEPCSPVHSSRDDDDLVHRAPMVGSPKSHHSVIAAPVHVVPAHHHELVKLAAAVDGGTTASMFKAPAPSLSVYVEYAATLRYLLLYYLFFSNLMGGLVLIPKTADLLRSVMHVASPTFPPTVIAINGLTHIVGSLAFGRISDRVGRLPLFAVAELCQMLALGLMMRAFHSGSVPVFCAGIWILQGAYGAGLTMIPGCVTDMFGSRNIGPLYGLILTAWSCACLVAGFVSNAVVKARKAHALPPADVWDPNFYWMQANAGAGCLVALALCWMQWAQKRREAERARDEVAMV</sequence>
<reference evidence="6" key="2">
    <citation type="submission" date="2009-11" db="EMBL/GenBank/DDBJ databases">
        <title>The Genome Sequence of Allomyces macrogynus strain ATCC 38327.</title>
        <authorList>
            <consortium name="The Broad Institute Genome Sequencing Platform"/>
            <person name="Russ C."/>
            <person name="Cuomo C."/>
            <person name="Shea T."/>
            <person name="Young S.K."/>
            <person name="Zeng Q."/>
            <person name="Koehrsen M."/>
            <person name="Haas B."/>
            <person name="Borodovsky M."/>
            <person name="Guigo R."/>
            <person name="Alvarado L."/>
            <person name="Berlin A."/>
            <person name="Borenstein D."/>
            <person name="Chen Z."/>
            <person name="Engels R."/>
            <person name="Freedman E."/>
            <person name="Gellesch M."/>
            <person name="Goldberg J."/>
            <person name="Griggs A."/>
            <person name="Gujja S."/>
            <person name="Heiman D."/>
            <person name="Hepburn T."/>
            <person name="Howarth C."/>
            <person name="Jen D."/>
            <person name="Larson L."/>
            <person name="Lewis B."/>
            <person name="Mehta T."/>
            <person name="Park D."/>
            <person name="Pearson M."/>
            <person name="Roberts A."/>
            <person name="Saif S."/>
            <person name="Shenoy N."/>
            <person name="Sisk P."/>
            <person name="Stolte C."/>
            <person name="Sykes S."/>
            <person name="Walk T."/>
            <person name="White J."/>
            <person name="Yandava C."/>
            <person name="Burger G."/>
            <person name="Gray M.W."/>
            <person name="Holland P.W.H."/>
            <person name="King N."/>
            <person name="Lang F.B.F."/>
            <person name="Roger A.J."/>
            <person name="Ruiz-Trillo I."/>
            <person name="Lander E."/>
            <person name="Nusbaum C."/>
        </authorList>
    </citation>
    <scope>NUCLEOTIDE SEQUENCE [LARGE SCALE GENOMIC DNA]</scope>
    <source>
        <strain evidence="6">ATCC 38327</strain>
    </source>
</reference>
<dbReference type="PANTHER" id="PTHR11360">
    <property type="entry name" value="MONOCARBOXYLATE TRANSPORTER"/>
    <property type="match status" value="1"/>
</dbReference>
<gene>
    <name evidence="5" type="ORF">AMAG_15953</name>
</gene>
<feature type="transmembrane region" description="Helical" evidence="3">
    <location>
        <begin position="351"/>
        <end position="376"/>
    </location>
</feature>
<dbReference type="GO" id="GO:0016020">
    <property type="term" value="C:membrane"/>
    <property type="evidence" value="ECO:0007669"/>
    <property type="project" value="UniProtKB-SubCell"/>
</dbReference>
<feature type="transmembrane region" description="Helical" evidence="3">
    <location>
        <begin position="430"/>
        <end position="452"/>
    </location>
</feature>
<keyword evidence="3" id="KW-1133">Transmembrane helix</keyword>
<comment type="subcellular location">
    <subcellularLocation>
        <location evidence="1">Membrane</location>
        <topology evidence="1">Multi-pass membrane protein</topology>
    </subcellularLocation>
</comment>
<organism evidence="5 6">
    <name type="scientific">Allomyces macrogynus (strain ATCC 38327)</name>
    <name type="common">Allomyces javanicus var. macrogynus</name>
    <dbReference type="NCBI Taxonomy" id="578462"/>
    <lineage>
        <taxon>Eukaryota</taxon>
        <taxon>Fungi</taxon>
        <taxon>Fungi incertae sedis</taxon>
        <taxon>Blastocladiomycota</taxon>
        <taxon>Blastocladiomycetes</taxon>
        <taxon>Blastocladiales</taxon>
        <taxon>Blastocladiaceae</taxon>
        <taxon>Allomyces</taxon>
    </lineage>
</organism>
<dbReference type="Proteomes" id="UP000054350">
    <property type="component" value="Unassembled WGS sequence"/>
</dbReference>
<dbReference type="InterPro" id="IPR036259">
    <property type="entry name" value="MFS_trans_sf"/>
</dbReference>
<dbReference type="InterPro" id="IPR050327">
    <property type="entry name" value="Proton-linked_MCT"/>
</dbReference>
<feature type="chain" id="PRO_5005548527" description="Major facilitator superfamily (MFS) profile domain-containing protein" evidence="4">
    <location>
        <begin position="17"/>
        <end position="468"/>
    </location>
</feature>
<dbReference type="Pfam" id="PF07690">
    <property type="entry name" value="MFS_1"/>
    <property type="match status" value="1"/>
</dbReference>
<dbReference type="eggNOG" id="ENOG502QWCG">
    <property type="taxonomic scope" value="Eukaryota"/>
</dbReference>
<reference evidence="5 6" key="1">
    <citation type="submission" date="2009-11" db="EMBL/GenBank/DDBJ databases">
        <title>Annotation of Allomyces macrogynus ATCC 38327.</title>
        <authorList>
            <consortium name="The Broad Institute Genome Sequencing Platform"/>
            <person name="Russ C."/>
            <person name="Cuomo C."/>
            <person name="Burger G."/>
            <person name="Gray M.W."/>
            <person name="Holland P.W.H."/>
            <person name="King N."/>
            <person name="Lang F.B.F."/>
            <person name="Roger A.J."/>
            <person name="Ruiz-Trillo I."/>
            <person name="Young S.K."/>
            <person name="Zeng Q."/>
            <person name="Gargeya S."/>
            <person name="Fitzgerald M."/>
            <person name="Haas B."/>
            <person name="Abouelleil A."/>
            <person name="Alvarado L."/>
            <person name="Arachchi H.M."/>
            <person name="Berlin A."/>
            <person name="Chapman S.B."/>
            <person name="Gearin G."/>
            <person name="Goldberg J."/>
            <person name="Griggs A."/>
            <person name="Gujja S."/>
            <person name="Hansen M."/>
            <person name="Heiman D."/>
            <person name="Howarth C."/>
            <person name="Larimer J."/>
            <person name="Lui A."/>
            <person name="MacDonald P.J.P."/>
            <person name="McCowen C."/>
            <person name="Montmayeur A."/>
            <person name="Murphy C."/>
            <person name="Neiman D."/>
            <person name="Pearson M."/>
            <person name="Priest M."/>
            <person name="Roberts A."/>
            <person name="Saif S."/>
            <person name="Shea T."/>
            <person name="Sisk P."/>
            <person name="Stolte C."/>
            <person name="Sykes S."/>
            <person name="Wortman J."/>
            <person name="Nusbaum C."/>
            <person name="Birren B."/>
        </authorList>
    </citation>
    <scope>NUCLEOTIDE SEQUENCE [LARGE SCALE GENOMIC DNA]</scope>
    <source>
        <strain evidence="5 6">ATCC 38327</strain>
    </source>
</reference>
<feature type="transmembrane region" description="Helical" evidence="3">
    <location>
        <begin position="299"/>
        <end position="318"/>
    </location>
</feature>
<feature type="signal peptide" evidence="4">
    <location>
        <begin position="1"/>
        <end position="16"/>
    </location>
</feature>
<feature type="transmembrane region" description="Helical" evidence="3">
    <location>
        <begin position="55"/>
        <end position="75"/>
    </location>
</feature>
<feature type="transmembrane region" description="Helical" evidence="3">
    <location>
        <begin position="325"/>
        <end position="345"/>
    </location>
</feature>
<dbReference type="PANTHER" id="PTHR11360:SF317">
    <property type="entry name" value="MAJOR FACILITATOR SUPERFAMILY (MFS) PROFILE DOMAIN-CONTAINING PROTEIN-RELATED"/>
    <property type="match status" value="1"/>
</dbReference>
<dbReference type="VEuPathDB" id="FungiDB:AMAG_15953"/>
<dbReference type="AlphaFoldDB" id="A0A0L0TB89"/>
<feature type="transmembrane region" description="Helical" evidence="3">
    <location>
        <begin position="87"/>
        <end position="113"/>
    </location>
</feature>
<dbReference type="STRING" id="578462.A0A0L0TB89"/>
<dbReference type="Gene3D" id="1.20.1250.20">
    <property type="entry name" value="MFS general substrate transporter like domains"/>
    <property type="match status" value="2"/>
</dbReference>
<keyword evidence="6" id="KW-1185">Reference proteome</keyword>
<evidence type="ECO:0000256" key="4">
    <source>
        <dbReference type="SAM" id="SignalP"/>
    </source>
</evidence>
<comment type="similarity">
    <text evidence="2">Belongs to the major facilitator superfamily. Monocarboxylate porter (TC 2.A.1.13) family.</text>
</comment>
<keyword evidence="3" id="KW-0812">Transmembrane</keyword>
<name>A0A0L0TB89_ALLM3</name>
<dbReference type="InterPro" id="IPR011701">
    <property type="entry name" value="MFS"/>
</dbReference>